<accession>C0C4B8</accession>
<dbReference type="STRING" id="553973.CLOHYLEM_06934"/>
<dbReference type="AlphaFoldDB" id="C0C4B8"/>
<reference evidence="1" key="1">
    <citation type="submission" date="2009-02" db="EMBL/GenBank/DDBJ databases">
        <authorList>
            <person name="Fulton L."/>
            <person name="Clifton S."/>
            <person name="Fulton B."/>
            <person name="Xu J."/>
            <person name="Minx P."/>
            <person name="Pepin K.H."/>
            <person name="Johnson M."/>
            <person name="Bhonagiri V."/>
            <person name="Nash W.E."/>
            <person name="Mardis E.R."/>
            <person name="Wilson R.K."/>
        </authorList>
    </citation>
    <scope>NUCLEOTIDE SEQUENCE [LARGE SCALE GENOMIC DNA]</scope>
    <source>
        <strain evidence="1">DSM 15053</strain>
    </source>
</reference>
<name>C0C4B8_9FIRM</name>
<reference evidence="1" key="2">
    <citation type="submission" date="2013-06" db="EMBL/GenBank/DDBJ databases">
        <title>Draft genome sequence of Clostridium hylemonae (DSM 15053).</title>
        <authorList>
            <person name="Sudarsanam P."/>
            <person name="Ley R."/>
            <person name="Guruge J."/>
            <person name="Turnbaugh P.J."/>
            <person name="Mahowald M."/>
            <person name="Liep D."/>
            <person name="Gordon J."/>
        </authorList>
    </citation>
    <scope>NUCLEOTIDE SEQUENCE</scope>
    <source>
        <strain evidence="1">DSM 15053</strain>
    </source>
</reference>
<dbReference type="Proteomes" id="UP000004893">
    <property type="component" value="Unassembled WGS sequence"/>
</dbReference>
<gene>
    <name evidence="1" type="ORF">CLOHYLEM_06934</name>
</gene>
<evidence type="ECO:0000313" key="1">
    <source>
        <dbReference type="EMBL" id="EEG72911.1"/>
    </source>
</evidence>
<sequence length="50" mass="5898">MDNNRRKENMSEVKTLNYFKRQVRAVRPRKYTYACNPSTGEITARVPCCT</sequence>
<dbReference type="HOGENOM" id="CLU_3116346_0_0_9"/>
<comment type="caution">
    <text evidence="1">The sequence shown here is derived from an EMBL/GenBank/DDBJ whole genome shotgun (WGS) entry which is preliminary data.</text>
</comment>
<protein>
    <submittedName>
        <fullName evidence="1">Uncharacterized protein</fullName>
    </submittedName>
</protein>
<proteinExistence type="predicted"/>
<dbReference type="EMBL" id="ABYI02000034">
    <property type="protein sequence ID" value="EEG72911.1"/>
    <property type="molecule type" value="Genomic_DNA"/>
</dbReference>
<organism evidence="1 2">
    <name type="scientific">[Clostridium] hylemonae DSM 15053</name>
    <dbReference type="NCBI Taxonomy" id="553973"/>
    <lineage>
        <taxon>Bacteria</taxon>
        <taxon>Bacillati</taxon>
        <taxon>Bacillota</taxon>
        <taxon>Clostridia</taxon>
        <taxon>Lachnospirales</taxon>
        <taxon>Lachnospiraceae</taxon>
    </lineage>
</organism>
<evidence type="ECO:0000313" key="2">
    <source>
        <dbReference type="Proteomes" id="UP000004893"/>
    </source>
</evidence>
<keyword evidence="2" id="KW-1185">Reference proteome</keyword>